<keyword evidence="2" id="KW-1185">Reference proteome</keyword>
<dbReference type="EMBL" id="AECV01000001">
    <property type="protein sequence ID" value="EFW30770.1"/>
    <property type="molecule type" value="Genomic_DNA"/>
</dbReference>
<evidence type="ECO:0000313" key="1">
    <source>
        <dbReference type="EMBL" id="EFW30770.1"/>
    </source>
</evidence>
<dbReference type="AlphaFoldDB" id="E7N0A6"/>
<dbReference type="HOGENOM" id="CLU_035301_1_0_9"/>
<dbReference type="SUPFAM" id="SSF56801">
    <property type="entry name" value="Acetyl-CoA synthetase-like"/>
    <property type="match status" value="1"/>
</dbReference>
<dbReference type="InterPro" id="IPR042099">
    <property type="entry name" value="ANL_N_sf"/>
</dbReference>
<dbReference type="PANTHER" id="PTHR43845:SF1">
    <property type="entry name" value="BLR5969 PROTEIN"/>
    <property type="match status" value="1"/>
</dbReference>
<gene>
    <name evidence="1" type="ORF">HMPREF9555_00399</name>
</gene>
<protein>
    <recommendedName>
        <fullName evidence="3">AMP-dependent synthetase/ligase domain-containing protein</fullName>
    </recommendedName>
</protein>
<organism evidence="1 2">
    <name type="scientific">Selenomonas artemidis F0399</name>
    <dbReference type="NCBI Taxonomy" id="749551"/>
    <lineage>
        <taxon>Bacteria</taxon>
        <taxon>Bacillati</taxon>
        <taxon>Bacillota</taxon>
        <taxon>Negativicutes</taxon>
        <taxon>Selenomonadales</taxon>
        <taxon>Selenomonadaceae</taxon>
        <taxon>Selenomonas</taxon>
    </lineage>
</organism>
<sequence>MTAAEQLVLLQRQIAWAAEKTAFYRDAFARAGVCAGDVHTPADMNRLPLLERAAWEGAGAPFFMLALPLSGLMRMSLLRDSAHERGIFHCCTQEDVARRVRSAAQMLSAAGINRASNVLLVGDFTDSRMLDLQYALDTLGAMTMPIGTDASAADIDRILSVIVPDTVIVWENLLSPVAAALQEKRIMLHRLVTVGARVMPQEETRAISGNFARGHVHLYTDAVLGALIAGGAIGGMRIDAEQFFAEALDAAGAGRTEDSAAGELVLSTIAAEAMPVLRYRTGRAVRFVRRAASGSTSELYITEG</sequence>
<proteinExistence type="predicted"/>
<name>E7N0A6_9FIRM</name>
<dbReference type="Gene3D" id="3.40.50.12780">
    <property type="entry name" value="N-terminal domain of ligase-like"/>
    <property type="match status" value="1"/>
</dbReference>
<reference evidence="1 2" key="1">
    <citation type="submission" date="2010-08" db="EMBL/GenBank/DDBJ databases">
        <authorList>
            <person name="Weinstock G."/>
            <person name="Sodergren E."/>
            <person name="Clifton S."/>
            <person name="Fulton L."/>
            <person name="Fulton B."/>
            <person name="Courtney L."/>
            <person name="Fronick C."/>
            <person name="Harrison M."/>
            <person name="Strong C."/>
            <person name="Farmer C."/>
            <person name="Delahaunty K."/>
            <person name="Markovic C."/>
            <person name="Hall O."/>
            <person name="Minx P."/>
            <person name="Tomlinson C."/>
            <person name="Mitreva M."/>
            <person name="Hou S."/>
            <person name="Chen J."/>
            <person name="Wollam A."/>
            <person name="Pepin K.H."/>
            <person name="Johnson M."/>
            <person name="Bhonagiri V."/>
            <person name="Zhang X."/>
            <person name="Suruliraj S."/>
            <person name="Warren W."/>
            <person name="Chinwalla A."/>
            <person name="Mardis E.R."/>
            <person name="Wilson R.K."/>
        </authorList>
    </citation>
    <scope>NUCLEOTIDE SEQUENCE [LARGE SCALE GENOMIC DNA]</scope>
    <source>
        <strain evidence="1 2">F0399</strain>
    </source>
</reference>
<dbReference type="Proteomes" id="UP000004633">
    <property type="component" value="Unassembled WGS sequence"/>
</dbReference>
<comment type="caution">
    <text evidence="1">The sequence shown here is derived from an EMBL/GenBank/DDBJ whole genome shotgun (WGS) entry which is preliminary data.</text>
</comment>
<dbReference type="STRING" id="749551.HMPREF9555_00399"/>
<evidence type="ECO:0000313" key="2">
    <source>
        <dbReference type="Proteomes" id="UP000004633"/>
    </source>
</evidence>
<dbReference type="PANTHER" id="PTHR43845">
    <property type="entry name" value="BLR5969 PROTEIN"/>
    <property type="match status" value="1"/>
</dbReference>
<accession>E7N0A6</accession>
<evidence type="ECO:0008006" key="3">
    <source>
        <dbReference type="Google" id="ProtNLM"/>
    </source>
</evidence>
<dbReference type="RefSeq" id="WP_009349077.1">
    <property type="nucleotide sequence ID" value="NZ_GL638127.1"/>
</dbReference>